<accession>A0A225EE74</accession>
<evidence type="ECO:0000313" key="2">
    <source>
        <dbReference type="EMBL" id="OWK46607.1"/>
    </source>
</evidence>
<feature type="region of interest" description="Disordered" evidence="1">
    <location>
        <begin position="201"/>
        <end position="222"/>
    </location>
</feature>
<proteinExistence type="predicted"/>
<keyword evidence="3" id="KW-1185">Reference proteome</keyword>
<dbReference type="EMBL" id="NIDE01000001">
    <property type="protein sequence ID" value="OWK46607.1"/>
    <property type="molecule type" value="Genomic_DNA"/>
</dbReference>
<name>A0A225EE74_9BACT</name>
<dbReference type="Proteomes" id="UP000214646">
    <property type="component" value="Unassembled WGS sequence"/>
</dbReference>
<gene>
    <name evidence="2" type="ORF">FRUB_00306</name>
</gene>
<comment type="caution">
    <text evidence="2">The sequence shown here is derived from an EMBL/GenBank/DDBJ whole genome shotgun (WGS) entry which is preliminary data.</text>
</comment>
<evidence type="ECO:0000256" key="1">
    <source>
        <dbReference type="SAM" id="MobiDB-lite"/>
    </source>
</evidence>
<evidence type="ECO:0000313" key="3">
    <source>
        <dbReference type="Proteomes" id="UP000214646"/>
    </source>
</evidence>
<organism evidence="2 3">
    <name type="scientific">Fimbriiglobus ruber</name>
    <dbReference type="NCBI Taxonomy" id="1908690"/>
    <lineage>
        <taxon>Bacteria</taxon>
        <taxon>Pseudomonadati</taxon>
        <taxon>Planctomycetota</taxon>
        <taxon>Planctomycetia</taxon>
        <taxon>Gemmatales</taxon>
        <taxon>Gemmataceae</taxon>
        <taxon>Fimbriiglobus</taxon>
    </lineage>
</organism>
<dbReference type="RefSeq" id="WP_088251813.1">
    <property type="nucleotide sequence ID" value="NZ_NIDE01000001.1"/>
</dbReference>
<dbReference type="AlphaFoldDB" id="A0A225EE74"/>
<protein>
    <submittedName>
        <fullName evidence="2">Uncharacterized protein</fullName>
    </submittedName>
</protein>
<sequence>MIFNQINQNGGDVINSVRPDIRTPTFELHVLTCPGREAVLEETLASIARSDWHAVPTVHRDAHNLPDRRASMTKAARDLLTTAARGDSDYVLFFEDDVIVNRFLRHNLTKWNPIRWDFLLLGSLYQGGGEDRPDCGFTLYPAELLGGSQAIIIARRFLPTVLELWNTHGDVMQDLRMYRTLEGIFPQVMVHEPHLVQHRPVASTWDGRPHQSTSFNEDWRAE</sequence>
<reference evidence="3" key="1">
    <citation type="submission" date="2017-06" db="EMBL/GenBank/DDBJ databases">
        <title>Genome analysis of Fimbriiglobus ruber SP5, the first member of the order Planctomycetales with confirmed chitinolytic capability.</title>
        <authorList>
            <person name="Ravin N.V."/>
            <person name="Rakitin A.L."/>
            <person name="Ivanova A.A."/>
            <person name="Beletsky A.V."/>
            <person name="Kulichevskaya I.S."/>
            <person name="Mardanov A.V."/>
            <person name="Dedysh S.N."/>
        </authorList>
    </citation>
    <scope>NUCLEOTIDE SEQUENCE [LARGE SCALE GENOMIC DNA]</scope>
    <source>
        <strain evidence="3">SP5</strain>
    </source>
</reference>